<keyword evidence="1" id="KW-0812">Transmembrane</keyword>
<feature type="transmembrane region" description="Helical" evidence="1">
    <location>
        <begin position="280"/>
        <end position="300"/>
    </location>
</feature>
<reference evidence="2" key="1">
    <citation type="journal article" date="2020" name="mSystems">
        <title>Genome- and Community-Level Interaction Insights into Carbon Utilization and Element Cycling Functions of Hydrothermarchaeota in Hydrothermal Sediment.</title>
        <authorList>
            <person name="Zhou Z."/>
            <person name="Liu Y."/>
            <person name="Xu W."/>
            <person name="Pan J."/>
            <person name="Luo Z.H."/>
            <person name="Li M."/>
        </authorList>
    </citation>
    <scope>NUCLEOTIDE SEQUENCE</scope>
    <source>
        <strain evidence="2">SpSt-629</strain>
    </source>
</reference>
<organism evidence="2">
    <name type="scientific">Ignisphaera aggregans</name>
    <dbReference type="NCBI Taxonomy" id="334771"/>
    <lineage>
        <taxon>Archaea</taxon>
        <taxon>Thermoproteota</taxon>
        <taxon>Thermoprotei</taxon>
        <taxon>Desulfurococcales</taxon>
        <taxon>Desulfurococcaceae</taxon>
        <taxon>Ignisphaera</taxon>
    </lineage>
</organism>
<keyword evidence="1" id="KW-1133">Transmembrane helix</keyword>
<accession>A0A832AVK1</accession>
<proteinExistence type="predicted"/>
<feature type="transmembrane region" description="Helical" evidence="1">
    <location>
        <begin position="252"/>
        <end position="274"/>
    </location>
</feature>
<comment type="caution">
    <text evidence="2">The sequence shown here is derived from an EMBL/GenBank/DDBJ whole genome shotgun (WGS) entry which is preliminary data.</text>
</comment>
<keyword evidence="1" id="KW-0472">Membrane</keyword>
<evidence type="ECO:0000313" key="2">
    <source>
        <dbReference type="EMBL" id="HFQ78382.1"/>
    </source>
</evidence>
<dbReference type="AlphaFoldDB" id="A0A832AVK1"/>
<dbReference type="EMBL" id="DTAU01000035">
    <property type="protein sequence ID" value="HFQ78382.1"/>
    <property type="molecule type" value="Genomic_DNA"/>
</dbReference>
<gene>
    <name evidence="2" type="ORF">ENT99_01585</name>
</gene>
<name>A0A832AVK1_9CREN</name>
<sequence>MVDVKRIVCSFCKAEYTVPTTIVYATCPYCGTTFRLDKPDATVEHYMFSALLDKNSAYRYLKEFALMQIGIAEDFEVNASFESSYQYLIPLYLYEINVKTLCSKGKESIDKDKVEIDIHGGEETAYIVTPATKNIPIAIPSNYSFPARGRRYFKPTVLKEGTYVQPTLDPNQMFEYVKQPYLHKAIEEARISCGESYEVNDNSRYVGIAHYPFWLINYRYRDRRYKSIVDAADGTVLYLEYPMSYGKRLQGLIGGLGVSGIAIAIASVISLIALSAPIPGLIGGLMTSLPGLGVALQKFLRSVGIYRYKVREELVFAPVR</sequence>
<evidence type="ECO:0000256" key="1">
    <source>
        <dbReference type="SAM" id="Phobius"/>
    </source>
</evidence>
<protein>
    <submittedName>
        <fullName evidence="2">Uncharacterized protein</fullName>
    </submittedName>
</protein>